<protein>
    <submittedName>
        <fullName evidence="2">Uncharacterized protein</fullName>
    </submittedName>
</protein>
<keyword evidence="1" id="KW-1133">Transmembrane helix</keyword>
<evidence type="ECO:0000256" key="1">
    <source>
        <dbReference type="SAM" id="Phobius"/>
    </source>
</evidence>
<organism evidence="2 3">
    <name type="scientific">Trichinella pseudospiralis</name>
    <name type="common">Parasitic roundworm</name>
    <dbReference type="NCBI Taxonomy" id="6337"/>
    <lineage>
        <taxon>Eukaryota</taxon>
        <taxon>Metazoa</taxon>
        <taxon>Ecdysozoa</taxon>
        <taxon>Nematoda</taxon>
        <taxon>Enoplea</taxon>
        <taxon>Dorylaimia</taxon>
        <taxon>Trichinellida</taxon>
        <taxon>Trichinellidae</taxon>
        <taxon>Trichinella</taxon>
    </lineage>
</organism>
<dbReference type="AlphaFoldDB" id="A0A0V0XGG9"/>
<accession>A0A0V0XGG9</accession>
<reference evidence="2 3" key="1">
    <citation type="submission" date="2015-01" db="EMBL/GenBank/DDBJ databases">
        <title>Evolution of Trichinella species and genotypes.</title>
        <authorList>
            <person name="Korhonen P.K."/>
            <person name="Edoardo P."/>
            <person name="Giuseppe L.R."/>
            <person name="Gasser R.B."/>
        </authorList>
    </citation>
    <scope>NUCLEOTIDE SEQUENCE [LARGE SCALE GENOMIC DNA]</scope>
    <source>
        <strain evidence="2">ISS141</strain>
    </source>
</reference>
<dbReference type="EMBL" id="JYDU01000344">
    <property type="protein sequence ID" value="KRX86707.1"/>
    <property type="molecule type" value="Genomic_DNA"/>
</dbReference>
<name>A0A0V0XGG9_TRIPS</name>
<dbReference type="Proteomes" id="UP000054815">
    <property type="component" value="Unassembled WGS sequence"/>
</dbReference>
<gene>
    <name evidence="2" type="ORF">T4E_5897</name>
</gene>
<evidence type="ECO:0000313" key="3">
    <source>
        <dbReference type="Proteomes" id="UP000054815"/>
    </source>
</evidence>
<keyword evidence="1" id="KW-0812">Transmembrane</keyword>
<feature type="transmembrane region" description="Helical" evidence="1">
    <location>
        <begin position="6"/>
        <end position="26"/>
    </location>
</feature>
<sequence length="60" mass="7077">MCVFVLNVFFSLHILLLIVFLIIVIVNQRQKPSTRVYIGDQDEYLPFQRTLPVPDNMGRR</sequence>
<proteinExistence type="predicted"/>
<evidence type="ECO:0000313" key="2">
    <source>
        <dbReference type="EMBL" id="KRX86707.1"/>
    </source>
</evidence>
<keyword evidence="1" id="KW-0472">Membrane</keyword>
<comment type="caution">
    <text evidence="2">The sequence shown here is derived from an EMBL/GenBank/DDBJ whole genome shotgun (WGS) entry which is preliminary data.</text>
</comment>